<reference evidence="2" key="1">
    <citation type="submission" date="2022-10" db="EMBL/GenBank/DDBJ databases">
        <title>Tapping the CABI collections for fungal endophytes: first genome assemblies for Collariella, Neodidymelliopsis, Ascochyta clinopodiicola, Didymella pomorum, Didymosphaeria variabile, Neocosmospora piperis and Neocucurbitaria cava.</title>
        <authorList>
            <person name="Hill R."/>
        </authorList>
    </citation>
    <scope>NUCLEOTIDE SEQUENCE</scope>
    <source>
        <strain evidence="2">IMI 356815</strain>
    </source>
</reference>
<evidence type="ECO:0000313" key="2">
    <source>
        <dbReference type="EMBL" id="KAJ4359657.1"/>
    </source>
</evidence>
<keyword evidence="3" id="KW-1185">Reference proteome</keyword>
<feature type="compositionally biased region" description="Basic residues" evidence="1">
    <location>
        <begin position="246"/>
        <end position="257"/>
    </location>
</feature>
<dbReference type="GeneID" id="80903742"/>
<name>A0A9W9CFI2_9PLEO</name>
<gene>
    <name evidence="2" type="ORF">N0V89_000212</name>
</gene>
<dbReference type="AlphaFoldDB" id="A0A9W9CFI2"/>
<evidence type="ECO:0000256" key="1">
    <source>
        <dbReference type="SAM" id="MobiDB-lite"/>
    </source>
</evidence>
<comment type="caution">
    <text evidence="2">The sequence shown here is derived from an EMBL/GenBank/DDBJ whole genome shotgun (WGS) entry which is preliminary data.</text>
</comment>
<feature type="region of interest" description="Disordered" evidence="1">
    <location>
        <begin position="244"/>
        <end position="277"/>
    </location>
</feature>
<dbReference type="Proteomes" id="UP001140513">
    <property type="component" value="Unassembled WGS sequence"/>
</dbReference>
<dbReference type="EMBL" id="JAPEUX010000001">
    <property type="protein sequence ID" value="KAJ4359657.1"/>
    <property type="molecule type" value="Genomic_DNA"/>
</dbReference>
<dbReference type="RefSeq" id="XP_056075859.1">
    <property type="nucleotide sequence ID" value="XM_056209037.1"/>
</dbReference>
<protein>
    <submittedName>
        <fullName evidence="2">Uncharacterized protein</fullName>
    </submittedName>
</protein>
<sequence>MWESYAHVLPSFADPNMAKHRGEAALKCTTAHGSGWDLYGSKKGNAGAKTKDLYCPECRKVMRETTSFWLPPGKFVYQLRLGWGIDAEGDVVNEEGVLIDEGNNNVLVYVDEGKDAWKSGNGWKTSKPEPVHDQFPTFTAGSRHATTKTGRAYKGVWDNFSSLATFHSRRFTNRAVEWVAEMGGEALVNVALQGMCQAINRKLSAGNTSFDITTDWFLPQDVEDWVNHEHSLDRFYSDIGVEVPKSRKRSSKQKKNKNTSDHEGSDEEEQRPKKRVR</sequence>
<accession>A0A9W9CFI2</accession>
<organism evidence="2 3">
    <name type="scientific">Didymosphaeria variabile</name>
    <dbReference type="NCBI Taxonomy" id="1932322"/>
    <lineage>
        <taxon>Eukaryota</taxon>
        <taxon>Fungi</taxon>
        <taxon>Dikarya</taxon>
        <taxon>Ascomycota</taxon>
        <taxon>Pezizomycotina</taxon>
        <taxon>Dothideomycetes</taxon>
        <taxon>Pleosporomycetidae</taxon>
        <taxon>Pleosporales</taxon>
        <taxon>Massarineae</taxon>
        <taxon>Didymosphaeriaceae</taxon>
        <taxon>Didymosphaeria</taxon>
    </lineage>
</organism>
<evidence type="ECO:0000313" key="3">
    <source>
        <dbReference type="Proteomes" id="UP001140513"/>
    </source>
</evidence>
<dbReference type="OrthoDB" id="10612877at2759"/>
<proteinExistence type="predicted"/>